<dbReference type="GO" id="GO:0005886">
    <property type="term" value="C:plasma membrane"/>
    <property type="evidence" value="ECO:0007669"/>
    <property type="project" value="UniProtKB-SubCell"/>
</dbReference>
<keyword evidence="3" id="KW-1003">Cell membrane</keyword>
<evidence type="ECO:0000256" key="1">
    <source>
        <dbReference type="ARBA" id="ARBA00004429"/>
    </source>
</evidence>
<feature type="transmembrane region" description="Helical" evidence="9">
    <location>
        <begin position="49"/>
        <end position="69"/>
    </location>
</feature>
<evidence type="ECO:0000313" key="10">
    <source>
        <dbReference type="EMBL" id="RXF75568.1"/>
    </source>
</evidence>
<dbReference type="OrthoDB" id="9814020at2"/>
<dbReference type="PANTHER" id="PTHR30574:SF1">
    <property type="entry name" value="SULPHUR TRANSPORT DOMAIN-CONTAINING PROTEIN"/>
    <property type="match status" value="1"/>
</dbReference>
<dbReference type="PANTHER" id="PTHR30574">
    <property type="entry name" value="INNER MEMBRANE PROTEIN YEDE"/>
    <property type="match status" value="1"/>
</dbReference>
<keyword evidence="7 9" id="KW-0472">Membrane</keyword>
<keyword evidence="5 9" id="KW-0812">Transmembrane</keyword>
<evidence type="ECO:0000313" key="11">
    <source>
        <dbReference type="Proteomes" id="UP000289708"/>
    </source>
</evidence>
<dbReference type="InterPro" id="IPR007272">
    <property type="entry name" value="Sulf_transp_TsuA/YedE"/>
</dbReference>
<evidence type="ECO:0000256" key="9">
    <source>
        <dbReference type="SAM" id="Phobius"/>
    </source>
</evidence>
<evidence type="ECO:0000256" key="5">
    <source>
        <dbReference type="ARBA" id="ARBA00022692"/>
    </source>
</evidence>
<keyword evidence="4" id="KW-0997">Cell inner membrane</keyword>
<evidence type="ECO:0000256" key="3">
    <source>
        <dbReference type="ARBA" id="ARBA00022475"/>
    </source>
</evidence>
<dbReference type="RefSeq" id="WP_128775748.1">
    <property type="nucleotide sequence ID" value="NZ_RYFI01000001.1"/>
</dbReference>
<dbReference type="Pfam" id="PF04143">
    <property type="entry name" value="Sulf_transp"/>
    <property type="match status" value="1"/>
</dbReference>
<evidence type="ECO:0000256" key="2">
    <source>
        <dbReference type="ARBA" id="ARBA00022448"/>
    </source>
</evidence>
<organism evidence="10 11">
    <name type="scientific">Hansschlegelia zhihuaiae</name>
    <dbReference type="NCBI Taxonomy" id="405005"/>
    <lineage>
        <taxon>Bacteria</taxon>
        <taxon>Pseudomonadati</taxon>
        <taxon>Pseudomonadota</taxon>
        <taxon>Alphaproteobacteria</taxon>
        <taxon>Hyphomicrobiales</taxon>
        <taxon>Methylopilaceae</taxon>
        <taxon>Hansschlegelia</taxon>
    </lineage>
</organism>
<reference evidence="10 11" key="1">
    <citation type="submission" date="2018-12" db="EMBL/GenBank/DDBJ databases">
        <title>bacterium Hansschlegelia zhihuaiae S113.</title>
        <authorList>
            <person name="He J."/>
        </authorList>
    </citation>
    <scope>NUCLEOTIDE SEQUENCE [LARGE SCALE GENOMIC DNA]</scope>
    <source>
        <strain evidence="10 11">S 113</strain>
    </source>
</reference>
<name>A0A4Q0MP03_9HYPH</name>
<evidence type="ECO:0000256" key="8">
    <source>
        <dbReference type="ARBA" id="ARBA00035655"/>
    </source>
</evidence>
<comment type="caution">
    <text evidence="10">The sequence shown here is derived from an EMBL/GenBank/DDBJ whole genome shotgun (WGS) entry which is preliminary data.</text>
</comment>
<evidence type="ECO:0000256" key="6">
    <source>
        <dbReference type="ARBA" id="ARBA00022989"/>
    </source>
</evidence>
<feature type="transmembrane region" description="Helical" evidence="9">
    <location>
        <begin position="118"/>
        <end position="138"/>
    </location>
</feature>
<evidence type="ECO:0000256" key="7">
    <source>
        <dbReference type="ARBA" id="ARBA00023136"/>
    </source>
</evidence>
<dbReference type="Proteomes" id="UP000289708">
    <property type="component" value="Unassembled WGS sequence"/>
</dbReference>
<comment type="subcellular location">
    <subcellularLocation>
        <location evidence="1">Cell inner membrane</location>
        <topology evidence="1">Multi-pass membrane protein</topology>
    </subcellularLocation>
</comment>
<protein>
    <submittedName>
        <fullName evidence="10">YeeE/YedE family protein</fullName>
    </submittedName>
</protein>
<evidence type="ECO:0000256" key="4">
    <source>
        <dbReference type="ARBA" id="ARBA00022519"/>
    </source>
</evidence>
<accession>A0A4Q0MP03</accession>
<keyword evidence="2" id="KW-0813">Transport</keyword>
<sequence>MTLAPYLPSLFGGIAIGLAASLMMVLNGRVAGVSGILSGLWRRTEAGPAANVAFVIGLVLGPSLYALVYGRLPEISVVASTPMLVIAGLLVGYGTRLGSGCTSGHGVVGLARLSPRSIVAVAVFLATAIGTVAIMRFAGAS</sequence>
<proteinExistence type="inferred from homology"/>
<dbReference type="AlphaFoldDB" id="A0A4Q0MP03"/>
<keyword evidence="6 9" id="KW-1133">Transmembrane helix</keyword>
<feature type="transmembrane region" description="Helical" evidence="9">
    <location>
        <begin position="75"/>
        <end position="97"/>
    </location>
</feature>
<keyword evidence="11" id="KW-1185">Reference proteome</keyword>
<comment type="similarity">
    <text evidence="8">Belongs to the TsuA/YedE (TC 9.B.102) family.</text>
</comment>
<feature type="transmembrane region" description="Helical" evidence="9">
    <location>
        <begin position="6"/>
        <end position="28"/>
    </location>
</feature>
<dbReference type="EMBL" id="RYFI01000001">
    <property type="protein sequence ID" value="RXF75568.1"/>
    <property type="molecule type" value="Genomic_DNA"/>
</dbReference>
<gene>
    <name evidence="10" type="ORF">EK403_01595</name>
</gene>